<accession>X0U7B6</accession>
<organism evidence="1">
    <name type="scientific">marine sediment metagenome</name>
    <dbReference type="NCBI Taxonomy" id="412755"/>
    <lineage>
        <taxon>unclassified sequences</taxon>
        <taxon>metagenomes</taxon>
        <taxon>ecological metagenomes</taxon>
    </lineage>
</organism>
<sequence length="55" mass="6298">MTEEMTFEVEQVRRHEEGTLVWSHVVMDALRKTQCLCFGCGRLHDFKKGDGGCPV</sequence>
<name>X0U7B6_9ZZZZ</name>
<evidence type="ECO:0000313" key="1">
    <source>
        <dbReference type="EMBL" id="GAF84405.1"/>
    </source>
</evidence>
<dbReference type="EMBL" id="BARS01002345">
    <property type="protein sequence ID" value="GAF84405.1"/>
    <property type="molecule type" value="Genomic_DNA"/>
</dbReference>
<dbReference type="AlphaFoldDB" id="X0U7B6"/>
<comment type="caution">
    <text evidence="1">The sequence shown here is derived from an EMBL/GenBank/DDBJ whole genome shotgun (WGS) entry which is preliminary data.</text>
</comment>
<gene>
    <name evidence="1" type="ORF">S01H1_04448</name>
</gene>
<feature type="non-terminal residue" evidence="1">
    <location>
        <position position="55"/>
    </location>
</feature>
<protein>
    <submittedName>
        <fullName evidence="1">Uncharacterized protein</fullName>
    </submittedName>
</protein>
<proteinExistence type="predicted"/>
<reference evidence="1" key="1">
    <citation type="journal article" date="2014" name="Front. Microbiol.">
        <title>High frequency of phylogenetically diverse reductive dehalogenase-homologous genes in deep subseafloor sedimentary metagenomes.</title>
        <authorList>
            <person name="Kawai M."/>
            <person name="Futagami T."/>
            <person name="Toyoda A."/>
            <person name="Takaki Y."/>
            <person name="Nishi S."/>
            <person name="Hori S."/>
            <person name="Arai W."/>
            <person name="Tsubouchi T."/>
            <person name="Morono Y."/>
            <person name="Uchiyama I."/>
            <person name="Ito T."/>
            <person name="Fujiyama A."/>
            <person name="Inagaki F."/>
            <person name="Takami H."/>
        </authorList>
    </citation>
    <scope>NUCLEOTIDE SEQUENCE</scope>
    <source>
        <strain evidence="1">Expedition CK06-06</strain>
    </source>
</reference>